<dbReference type="SUPFAM" id="SSF53756">
    <property type="entry name" value="UDP-Glycosyltransferase/glycogen phosphorylase"/>
    <property type="match status" value="1"/>
</dbReference>
<dbReference type="FunFam" id="3.40.50.2000:FF:000257">
    <property type="entry name" value="Glycosyltransferase"/>
    <property type="match status" value="1"/>
</dbReference>
<evidence type="ECO:0008006" key="4">
    <source>
        <dbReference type="Google" id="ProtNLM"/>
    </source>
</evidence>
<dbReference type="STRING" id="4558.A0A1Z5RHN4"/>
<dbReference type="GO" id="GO:0035251">
    <property type="term" value="F:UDP-glucosyltransferase activity"/>
    <property type="evidence" value="ECO:0000318"/>
    <property type="project" value="GO_Central"/>
</dbReference>
<proteinExistence type="predicted"/>
<evidence type="ECO:0000313" key="3">
    <source>
        <dbReference type="Proteomes" id="UP000000768"/>
    </source>
</evidence>
<dbReference type="InterPro" id="IPR002213">
    <property type="entry name" value="UDP_glucos_trans"/>
</dbReference>
<dbReference type="InParanoid" id="A0A1Z5RHN4"/>
<sequence length="479" mass="49954">MAAAGSGNRDAGGGSNATPMHVVMLPWLAFGHIVPFAQLARRLLASSSAVRVTFLTAAGNVPRVEAMLSSAASAGGVAVVPLNLPRVPGLPEGAASTANLSPEGAELLKVSLDAARPQVAALLAELRPDAVLLDFATPWASHDAAALGVKSFHFSVFSAVACAYLAVPARRPDGAGAGALPSAHDLLSVPTGFPASSPLAATGVPAYQATDFTYMFSSFGGKPCVHERLVAGIQACDGVVYKTCAEMEGAYVEYLAAQYRKPVLMAGPLVPDRPQGELDERWSTWLSAFPDGAVVFASFGSETFLPPAAAMELLLGLEATGRPFLAVLNCPDGEAVVAPPGFAERVAGRGVVCSGWVQQQHILHHRSVGCYVTHVGFSSVVEGLVAGCRLVLLPMKGDQYLNAALFARELRVGVEVARRDEDGWFGRQDVCDAVAAAVADGGEGEARKWADFLTDDGVQGRFADEFVRQLRELVSAASS</sequence>
<dbReference type="CDD" id="cd03784">
    <property type="entry name" value="GT1_Gtf-like"/>
    <property type="match status" value="1"/>
</dbReference>
<dbReference type="Pfam" id="PF00201">
    <property type="entry name" value="UDPGT"/>
    <property type="match status" value="1"/>
</dbReference>
<dbReference type="PANTHER" id="PTHR48049:SF84">
    <property type="entry name" value="UDP-GLYCOSYLTRANSFERASE 79A6"/>
    <property type="match status" value="1"/>
</dbReference>
<reference evidence="2 3" key="1">
    <citation type="journal article" date="2009" name="Nature">
        <title>The Sorghum bicolor genome and the diversification of grasses.</title>
        <authorList>
            <person name="Paterson A.H."/>
            <person name="Bowers J.E."/>
            <person name="Bruggmann R."/>
            <person name="Dubchak I."/>
            <person name="Grimwood J."/>
            <person name="Gundlach H."/>
            <person name="Haberer G."/>
            <person name="Hellsten U."/>
            <person name="Mitros T."/>
            <person name="Poliakov A."/>
            <person name="Schmutz J."/>
            <person name="Spannagl M."/>
            <person name="Tang H."/>
            <person name="Wang X."/>
            <person name="Wicker T."/>
            <person name="Bharti A.K."/>
            <person name="Chapman J."/>
            <person name="Feltus F.A."/>
            <person name="Gowik U."/>
            <person name="Grigoriev I.V."/>
            <person name="Lyons E."/>
            <person name="Maher C.A."/>
            <person name="Martis M."/>
            <person name="Narechania A."/>
            <person name="Otillar R.P."/>
            <person name="Penning B.W."/>
            <person name="Salamov A.A."/>
            <person name="Wang Y."/>
            <person name="Zhang L."/>
            <person name="Carpita N.C."/>
            <person name="Freeling M."/>
            <person name="Gingle A.R."/>
            <person name="Hash C.T."/>
            <person name="Keller B."/>
            <person name="Klein P."/>
            <person name="Kresovich S."/>
            <person name="McCann M.C."/>
            <person name="Ming R."/>
            <person name="Peterson D.G."/>
            <person name="Mehboob-ur-Rahman"/>
            <person name="Ware D."/>
            <person name="Westhoff P."/>
            <person name="Mayer K.F."/>
            <person name="Messing J."/>
            <person name="Rokhsar D.S."/>
        </authorList>
    </citation>
    <scope>NUCLEOTIDE SEQUENCE [LARGE SCALE GENOMIC DNA]</scope>
    <source>
        <strain evidence="3">cv. BTx623</strain>
    </source>
</reference>
<evidence type="ECO:0000256" key="1">
    <source>
        <dbReference type="ARBA" id="ARBA00022679"/>
    </source>
</evidence>
<dbReference type="FunCoup" id="A0A1Z5RHN4">
    <property type="interactions" value="11"/>
</dbReference>
<dbReference type="Gene3D" id="3.40.50.2000">
    <property type="entry name" value="Glycogen Phosphorylase B"/>
    <property type="match status" value="2"/>
</dbReference>
<evidence type="ECO:0000313" key="2">
    <source>
        <dbReference type="EMBL" id="OQU82866.1"/>
    </source>
</evidence>
<dbReference type="OrthoDB" id="5835829at2759"/>
<dbReference type="OMA" id="MHVALFP"/>
<dbReference type="Gramene" id="OQU82866">
    <property type="protein sequence ID" value="OQU82866"/>
    <property type="gene ID" value="SORBI_3005G033801"/>
</dbReference>
<accession>A0A1Z5RHN4</accession>
<keyword evidence="1" id="KW-0808">Transferase</keyword>
<dbReference type="KEGG" id="sbi:8069309"/>
<name>A0A1Z5RHN4_SORBI</name>
<dbReference type="InterPro" id="IPR050481">
    <property type="entry name" value="UDP-glycosyltransf_plant"/>
</dbReference>
<keyword evidence="3" id="KW-1185">Reference proteome</keyword>
<dbReference type="Proteomes" id="UP000000768">
    <property type="component" value="Chromosome 5"/>
</dbReference>
<reference evidence="3" key="2">
    <citation type="journal article" date="2018" name="Plant J.">
        <title>The Sorghum bicolor reference genome: improved assembly, gene annotations, a transcriptome atlas, and signatures of genome organization.</title>
        <authorList>
            <person name="McCormick R.F."/>
            <person name="Truong S.K."/>
            <person name="Sreedasyam A."/>
            <person name="Jenkins J."/>
            <person name="Shu S."/>
            <person name="Sims D."/>
            <person name="Kennedy M."/>
            <person name="Amirebrahimi M."/>
            <person name="Weers B.D."/>
            <person name="McKinley B."/>
            <person name="Mattison A."/>
            <person name="Morishige D.T."/>
            <person name="Grimwood J."/>
            <person name="Schmutz J."/>
            <person name="Mullet J.E."/>
        </authorList>
    </citation>
    <scope>NUCLEOTIDE SEQUENCE [LARGE SCALE GENOMIC DNA]</scope>
    <source>
        <strain evidence="3">cv. BTx623</strain>
    </source>
</reference>
<dbReference type="eggNOG" id="KOG1192">
    <property type="taxonomic scope" value="Eukaryota"/>
</dbReference>
<organism evidence="2 3">
    <name type="scientific">Sorghum bicolor</name>
    <name type="common">Sorghum</name>
    <name type="synonym">Sorghum vulgare</name>
    <dbReference type="NCBI Taxonomy" id="4558"/>
    <lineage>
        <taxon>Eukaryota</taxon>
        <taxon>Viridiplantae</taxon>
        <taxon>Streptophyta</taxon>
        <taxon>Embryophyta</taxon>
        <taxon>Tracheophyta</taxon>
        <taxon>Spermatophyta</taxon>
        <taxon>Magnoliopsida</taxon>
        <taxon>Liliopsida</taxon>
        <taxon>Poales</taxon>
        <taxon>Poaceae</taxon>
        <taxon>PACMAD clade</taxon>
        <taxon>Panicoideae</taxon>
        <taxon>Andropogonodae</taxon>
        <taxon>Andropogoneae</taxon>
        <taxon>Sorghinae</taxon>
        <taxon>Sorghum</taxon>
    </lineage>
</organism>
<gene>
    <name evidence="2" type="ORF">SORBI_3005G033801</name>
</gene>
<dbReference type="PANTHER" id="PTHR48049">
    <property type="entry name" value="GLYCOSYLTRANSFERASE"/>
    <property type="match status" value="1"/>
</dbReference>
<dbReference type="EMBL" id="CM000764">
    <property type="protein sequence ID" value="OQU82866.1"/>
    <property type="molecule type" value="Genomic_DNA"/>
</dbReference>
<protein>
    <recommendedName>
        <fullName evidence="4">Glycosyltransferase</fullName>
    </recommendedName>
</protein>
<dbReference type="AlphaFoldDB" id="A0A1Z5RHN4"/>